<keyword evidence="3" id="KW-1185">Reference proteome</keyword>
<dbReference type="OrthoDB" id="5375558at2759"/>
<keyword evidence="1" id="KW-0812">Transmembrane</keyword>
<name>A0A9X0DHN0_9HELO</name>
<feature type="transmembrane region" description="Helical" evidence="1">
    <location>
        <begin position="6"/>
        <end position="28"/>
    </location>
</feature>
<keyword evidence="1" id="KW-1133">Transmembrane helix</keyword>
<reference evidence="2" key="1">
    <citation type="submission" date="2022-11" db="EMBL/GenBank/DDBJ databases">
        <title>Genome Resource of Sclerotinia nivalis Strain SnTB1, a Plant Pathogen Isolated from American Ginseng.</title>
        <authorList>
            <person name="Fan S."/>
        </authorList>
    </citation>
    <scope>NUCLEOTIDE SEQUENCE</scope>
    <source>
        <strain evidence="2">SnTB1</strain>
    </source>
</reference>
<keyword evidence="1" id="KW-0472">Membrane</keyword>
<accession>A0A9X0DHN0</accession>
<evidence type="ECO:0000256" key="1">
    <source>
        <dbReference type="SAM" id="Phobius"/>
    </source>
</evidence>
<evidence type="ECO:0000313" key="3">
    <source>
        <dbReference type="Proteomes" id="UP001152300"/>
    </source>
</evidence>
<gene>
    <name evidence="2" type="ORF">OCU04_010202</name>
</gene>
<comment type="caution">
    <text evidence="2">The sequence shown here is derived from an EMBL/GenBank/DDBJ whole genome shotgun (WGS) entry which is preliminary data.</text>
</comment>
<sequence>MTTPDHPFLLISIYLFIYPVHSAMKSLVIERYQQAKKGDQRCESYMKKKRKYNLEKSIPIYPLFLRLHACMEITTKQFFEYFVVAIDLFEKSPTKPLLDILFLIPQSSSVLPACQKREMATIENFRKIMEKKNLSIHF</sequence>
<dbReference type="EMBL" id="JAPEIS010000012">
    <property type="protein sequence ID" value="KAJ8061128.1"/>
    <property type="molecule type" value="Genomic_DNA"/>
</dbReference>
<dbReference type="AlphaFoldDB" id="A0A9X0DHN0"/>
<evidence type="ECO:0000313" key="2">
    <source>
        <dbReference type="EMBL" id="KAJ8061128.1"/>
    </source>
</evidence>
<dbReference type="Proteomes" id="UP001152300">
    <property type="component" value="Unassembled WGS sequence"/>
</dbReference>
<protein>
    <submittedName>
        <fullName evidence="2">Uncharacterized protein</fullName>
    </submittedName>
</protein>
<proteinExistence type="predicted"/>
<organism evidence="2 3">
    <name type="scientific">Sclerotinia nivalis</name>
    <dbReference type="NCBI Taxonomy" id="352851"/>
    <lineage>
        <taxon>Eukaryota</taxon>
        <taxon>Fungi</taxon>
        <taxon>Dikarya</taxon>
        <taxon>Ascomycota</taxon>
        <taxon>Pezizomycotina</taxon>
        <taxon>Leotiomycetes</taxon>
        <taxon>Helotiales</taxon>
        <taxon>Sclerotiniaceae</taxon>
        <taxon>Sclerotinia</taxon>
    </lineage>
</organism>